<organism evidence="2 3">
    <name type="scientific">Steinernema carpocapsae</name>
    <name type="common">Entomopathogenic nematode</name>
    <dbReference type="NCBI Taxonomy" id="34508"/>
    <lineage>
        <taxon>Eukaryota</taxon>
        <taxon>Metazoa</taxon>
        <taxon>Ecdysozoa</taxon>
        <taxon>Nematoda</taxon>
        <taxon>Chromadorea</taxon>
        <taxon>Rhabditida</taxon>
        <taxon>Tylenchina</taxon>
        <taxon>Panagrolaimomorpha</taxon>
        <taxon>Strongyloidoidea</taxon>
        <taxon>Steinernematidae</taxon>
        <taxon>Steinernema</taxon>
    </lineage>
</organism>
<evidence type="ECO:0000313" key="2">
    <source>
        <dbReference type="EMBL" id="TMS33834.1"/>
    </source>
</evidence>
<sequence length="308" mass="35081">MPTFSDKTRNSRRTRNQRRNGSESGYSWDGSDLSAQNYTSSNNSLSSTSSDPRFVGLMQDCSMDDPKQFSERSLCMTAASSGYFSDGRIEAYLHNKTIRSSSSKNRRSLNREIQNENSKLSHSRKSGSRQTLPYKPCSHQLEMVPVVRIVAPKYLNHTYENVINVPMNRIRLPPKTTAGCPVPKSRQVIRKDRFVENPSVDNVVLTSGDNTYVNWSMKPEGKPRIIYPQRVSRLSQKDPGENYEWEATYVNVFEFSSKNKKNETLQFRKSQQSSEAHNEGEKSVAGFLRRVKNGPIGRIVHSVKKKIS</sequence>
<reference evidence="2 3" key="1">
    <citation type="journal article" date="2015" name="Genome Biol.">
        <title>Comparative genomics of Steinernema reveals deeply conserved gene regulatory networks.</title>
        <authorList>
            <person name="Dillman A.R."/>
            <person name="Macchietto M."/>
            <person name="Porter C.F."/>
            <person name="Rogers A."/>
            <person name="Williams B."/>
            <person name="Antoshechkin I."/>
            <person name="Lee M.M."/>
            <person name="Goodwin Z."/>
            <person name="Lu X."/>
            <person name="Lewis E.E."/>
            <person name="Goodrich-Blair H."/>
            <person name="Stock S.P."/>
            <person name="Adams B.J."/>
            <person name="Sternberg P.W."/>
            <person name="Mortazavi A."/>
        </authorList>
    </citation>
    <scope>NUCLEOTIDE SEQUENCE [LARGE SCALE GENOMIC DNA]</scope>
    <source>
        <strain evidence="2 3">ALL</strain>
    </source>
</reference>
<accession>A0A4U8ULH6</accession>
<name>A0A4U8ULH6_STECR</name>
<comment type="caution">
    <text evidence="2">The sequence shown here is derived from an EMBL/GenBank/DDBJ whole genome shotgun (WGS) entry which is preliminary data.</text>
</comment>
<evidence type="ECO:0000313" key="3">
    <source>
        <dbReference type="Proteomes" id="UP000298663"/>
    </source>
</evidence>
<evidence type="ECO:0000256" key="1">
    <source>
        <dbReference type="SAM" id="MobiDB-lite"/>
    </source>
</evidence>
<feature type="region of interest" description="Disordered" evidence="1">
    <location>
        <begin position="99"/>
        <end position="134"/>
    </location>
</feature>
<dbReference type="Proteomes" id="UP000298663">
    <property type="component" value="Unassembled WGS sequence"/>
</dbReference>
<dbReference type="EMBL" id="AZBU02000001">
    <property type="protein sequence ID" value="TMS33834.1"/>
    <property type="molecule type" value="Genomic_DNA"/>
</dbReference>
<proteinExistence type="predicted"/>
<feature type="region of interest" description="Disordered" evidence="1">
    <location>
        <begin position="1"/>
        <end position="31"/>
    </location>
</feature>
<gene>
    <name evidence="2" type="ORF">L596_001525</name>
</gene>
<protein>
    <submittedName>
        <fullName evidence="2">Uncharacterized protein</fullName>
    </submittedName>
</protein>
<dbReference type="AlphaFoldDB" id="A0A4U8ULH6"/>
<keyword evidence="3" id="KW-1185">Reference proteome</keyword>
<reference evidence="2 3" key="2">
    <citation type="journal article" date="2019" name="G3 (Bethesda)">
        <title>Hybrid Assembly of the Genome of the Entomopathogenic Nematode Steinernema carpocapsae Identifies the X-Chromosome.</title>
        <authorList>
            <person name="Serra L."/>
            <person name="Macchietto M."/>
            <person name="Macias-Munoz A."/>
            <person name="McGill C.J."/>
            <person name="Rodriguez I.M."/>
            <person name="Rodriguez B."/>
            <person name="Murad R."/>
            <person name="Mortazavi A."/>
        </authorList>
    </citation>
    <scope>NUCLEOTIDE SEQUENCE [LARGE SCALE GENOMIC DNA]</scope>
    <source>
        <strain evidence="2 3">ALL</strain>
    </source>
</reference>